<evidence type="ECO:0000256" key="1">
    <source>
        <dbReference type="SAM" id="MobiDB-lite"/>
    </source>
</evidence>
<evidence type="ECO:0000313" key="3">
    <source>
        <dbReference type="Proteomes" id="UP000688137"/>
    </source>
</evidence>
<organism evidence="2 3">
    <name type="scientific">Paramecium primaurelia</name>
    <dbReference type="NCBI Taxonomy" id="5886"/>
    <lineage>
        <taxon>Eukaryota</taxon>
        <taxon>Sar</taxon>
        <taxon>Alveolata</taxon>
        <taxon>Ciliophora</taxon>
        <taxon>Intramacronucleata</taxon>
        <taxon>Oligohymenophorea</taxon>
        <taxon>Peniculida</taxon>
        <taxon>Parameciidae</taxon>
        <taxon>Paramecium</taxon>
    </lineage>
</organism>
<dbReference type="Proteomes" id="UP000688137">
    <property type="component" value="Unassembled WGS sequence"/>
</dbReference>
<protein>
    <recommendedName>
        <fullName evidence="4">Chromo domain-containing protein</fullName>
    </recommendedName>
</protein>
<feature type="compositionally biased region" description="Polar residues" evidence="1">
    <location>
        <begin position="70"/>
        <end position="80"/>
    </location>
</feature>
<dbReference type="OMA" id="VCFEDST"/>
<dbReference type="EMBL" id="CAJJDM010000001">
    <property type="protein sequence ID" value="CAD8043129.1"/>
    <property type="molecule type" value="Genomic_DNA"/>
</dbReference>
<keyword evidence="3" id="KW-1185">Reference proteome</keyword>
<evidence type="ECO:0008006" key="4">
    <source>
        <dbReference type="Google" id="ProtNLM"/>
    </source>
</evidence>
<reference evidence="2" key="1">
    <citation type="submission" date="2021-01" db="EMBL/GenBank/DDBJ databases">
        <authorList>
            <consortium name="Genoscope - CEA"/>
            <person name="William W."/>
        </authorList>
    </citation>
    <scope>NUCLEOTIDE SEQUENCE</scope>
</reference>
<dbReference type="AlphaFoldDB" id="A0A8S1JP19"/>
<feature type="compositionally biased region" description="Basic and acidic residues" evidence="1">
    <location>
        <begin position="55"/>
        <end position="69"/>
    </location>
</feature>
<gene>
    <name evidence="2" type="ORF">PPRIM_AZ9-3.1.T0040352</name>
</gene>
<name>A0A8S1JP19_PARPR</name>
<feature type="region of interest" description="Disordered" evidence="1">
    <location>
        <begin position="55"/>
        <end position="145"/>
    </location>
</feature>
<comment type="caution">
    <text evidence="2">The sequence shown here is derived from an EMBL/GenBank/DDBJ whole genome shotgun (WGS) entry which is preliminary data.</text>
</comment>
<sequence length="204" mass="23794">MNSKHPVELLKKKIDPEAIMYKFRWSNNSVSIEPMTQLTPEMLVLVHDYELKQLGHDPQEPKPQKHIKQDTQIINQNNNGKKLEEQKREKRSIDKLEKADKTEKIIEKTPEKNSEKQKQQQIQKDVDNVLNNNTGNGPHKPRKSKPCQVKQVRHDNGRVDFLVCFEDQTDQKWISLDEMKEKAPVAVCEFLLGKVKYGGTMNKK</sequence>
<evidence type="ECO:0000313" key="2">
    <source>
        <dbReference type="EMBL" id="CAD8043129.1"/>
    </source>
</evidence>
<feature type="compositionally biased region" description="Basic and acidic residues" evidence="1">
    <location>
        <begin position="81"/>
        <end position="118"/>
    </location>
</feature>
<proteinExistence type="predicted"/>
<accession>A0A8S1JP19</accession>